<accession>A0ABY9LIU8</accession>
<dbReference type="RefSeq" id="WP_306676000.1">
    <property type="nucleotide sequence ID" value="NZ_CP110509.1"/>
</dbReference>
<organism evidence="1 2">
    <name type="scientific">Streptococcus didelphis</name>
    <dbReference type="NCBI Taxonomy" id="102886"/>
    <lineage>
        <taxon>Bacteria</taxon>
        <taxon>Bacillati</taxon>
        <taxon>Bacillota</taxon>
        <taxon>Bacilli</taxon>
        <taxon>Lactobacillales</taxon>
        <taxon>Streptococcaceae</taxon>
        <taxon>Streptococcus</taxon>
    </lineage>
</organism>
<protein>
    <submittedName>
        <fullName evidence="1">Uncharacterized protein</fullName>
    </submittedName>
</protein>
<proteinExistence type="predicted"/>
<gene>
    <name evidence="1" type="ORF">N1496_04665</name>
</gene>
<dbReference type="Proteomes" id="UP001238096">
    <property type="component" value="Chromosome"/>
</dbReference>
<evidence type="ECO:0000313" key="2">
    <source>
        <dbReference type="Proteomes" id="UP001238096"/>
    </source>
</evidence>
<evidence type="ECO:0000313" key="1">
    <source>
        <dbReference type="EMBL" id="WMB28748.1"/>
    </source>
</evidence>
<name>A0ABY9LIU8_9STRE</name>
<reference evidence="2" key="1">
    <citation type="submission" date="2022-10" db="EMBL/GenBank/DDBJ databases">
        <title>Streptococcus didelphis as causative of fatal infections in opossums (Didelphis albiventris).</title>
        <authorList>
            <person name="Breyer G.M."/>
            <person name="Da Silva M.E.R.J."/>
            <person name="Siqueira F.M."/>
        </authorList>
    </citation>
    <scope>NUCLEOTIDE SEQUENCE [LARGE SCALE GENOMIC DNA]</scope>
    <source>
        <strain evidence="2">LBVP101/21</strain>
    </source>
</reference>
<sequence length="266" mass="30894">MDQPMDLLPCFDFLSILPIGRNSPALSNCPRHRRASSEKRQLELYSQERAKRIQNLKDTVHLADKQSQLLSKYLLEQDIQNFQLLAQQLLPKIQFIKEESYQLKPYIPQDVYKRINQKADNVRVDTVLQLEQAQIDSKMSQELVLDKLVSQDAPEVTKIYKSVLKDSEAIIEKIKLADNSAELAAIHESSMQHFYDILNGYLKIKASPKDYYNAQERLDQALEALKEFDLDLDETLRKLNESDLKDFDISLRIIQKQSQNPDTDLE</sequence>
<dbReference type="EMBL" id="CP110509">
    <property type="protein sequence ID" value="WMB28748.1"/>
    <property type="molecule type" value="Genomic_DNA"/>
</dbReference>
<keyword evidence="2" id="KW-1185">Reference proteome</keyword>